<dbReference type="PANTHER" id="PTHR11439:SF483">
    <property type="entry name" value="PEPTIDE SYNTHASE GLIP-LIKE, PUTATIVE (AFU_ORTHOLOGUE AFUA_3G12920)-RELATED"/>
    <property type="match status" value="1"/>
</dbReference>
<proteinExistence type="predicted"/>
<gene>
    <name evidence="1" type="ORF">EWM64_g2185</name>
</gene>
<dbReference type="EMBL" id="SFCI01000170">
    <property type="protein sequence ID" value="TFY81825.1"/>
    <property type="molecule type" value="Genomic_DNA"/>
</dbReference>
<reference evidence="1 2" key="1">
    <citation type="submission" date="2019-02" db="EMBL/GenBank/DDBJ databases">
        <title>Genome sequencing of the rare red list fungi Hericium alpestre (H. flagellum).</title>
        <authorList>
            <person name="Buettner E."/>
            <person name="Kellner H."/>
        </authorList>
    </citation>
    <scope>NUCLEOTIDE SEQUENCE [LARGE SCALE GENOMIC DNA]</scope>
    <source>
        <strain evidence="1 2">DSM 108284</strain>
    </source>
</reference>
<name>A0A4Z0A525_9AGAM</name>
<keyword evidence="2" id="KW-1185">Reference proteome</keyword>
<evidence type="ECO:0000313" key="1">
    <source>
        <dbReference type="EMBL" id="TFY81825.1"/>
    </source>
</evidence>
<dbReference type="STRING" id="135208.A0A4Z0A525"/>
<dbReference type="SUPFAM" id="SSF56672">
    <property type="entry name" value="DNA/RNA polymerases"/>
    <property type="match status" value="1"/>
</dbReference>
<dbReference type="PANTHER" id="PTHR11439">
    <property type="entry name" value="GAG-POL-RELATED RETROTRANSPOSON"/>
    <property type="match status" value="1"/>
</dbReference>
<accession>A0A4Z0A525</accession>
<dbReference type="CDD" id="cd09272">
    <property type="entry name" value="RNase_HI_RT_Ty1"/>
    <property type="match status" value="1"/>
</dbReference>
<dbReference type="OrthoDB" id="3344688at2759"/>
<dbReference type="AlphaFoldDB" id="A0A4Z0A525"/>
<evidence type="ECO:0000313" key="2">
    <source>
        <dbReference type="Proteomes" id="UP000298061"/>
    </source>
</evidence>
<comment type="caution">
    <text evidence="1">The sequence shown here is derived from an EMBL/GenBank/DDBJ whole genome shotgun (WGS) entry which is preliminary data.</text>
</comment>
<feature type="non-terminal residue" evidence="1">
    <location>
        <position position="1"/>
    </location>
</feature>
<sequence length="305" mass="34106">YYRVFKDSRSIVVIHVDDMLLAASTKAEMERLKEQLRHMPFQVVELGEPRMMLGMAVSPGPIPDGRLQAGGHSIRPEHPFVKVAVPADPRGVEEMRDKDYASIVGALMYAAMATRPDLSYAVQRLSQFMSNPGIAHYAAAKRVLRYVKGTLDLALVYGGDDGPWVPIGYADADHANDLDSRRSISGYAFFLSGTPISWSSKKQPTVADSTAVAEYLAIAHATKEALWLRSLLGELDFPQDSPTLIHCDNQASIAMSKEQVFHARTKHVDIKYHFIREHVDRGQIRLEYIPTAENTADIYIYKRAF</sequence>
<organism evidence="1 2">
    <name type="scientific">Hericium alpestre</name>
    <dbReference type="NCBI Taxonomy" id="135208"/>
    <lineage>
        <taxon>Eukaryota</taxon>
        <taxon>Fungi</taxon>
        <taxon>Dikarya</taxon>
        <taxon>Basidiomycota</taxon>
        <taxon>Agaricomycotina</taxon>
        <taxon>Agaricomycetes</taxon>
        <taxon>Russulales</taxon>
        <taxon>Hericiaceae</taxon>
        <taxon>Hericium</taxon>
    </lineage>
</organism>
<dbReference type="InterPro" id="IPR043502">
    <property type="entry name" value="DNA/RNA_pol_sf"/>
</dbReference>
<evidence type="ECO:0008006" key="3">
    <source>
        <dbReference type="Google" id="ProtNLM"/>
    </source>
</evidence>
<protein>
    <recommendedName>
        <fullName evidence="3">Reverse transcriptase Ty1/copia-type domain-containing protein</fullName>
    </recommendedName>
</protein>
<dbReference type="Proteomes" id="UP000298061">
    <property type="component" value="Unassembled WGS sequence"/>
</dbReference>